<evidence type="ECO:0000256" key="1">
    <source>
        <dbReference type="SAM" id="MobiDB-lite"/>
    </source>
</evidence>
<name>A0ABT2RX51_9FIRM</name>
<feature type="compositionally biased region" description="Basic and acidic residues" evidence="1">
    <location>
        <begin position="75"/>
        <end position="92"/>
    </location>
</feature>
<evidence type="ECO:0000313" key="3">
    <source>
        <dbReference type="EMBL" id="MCU6696902.1"/>
    </source>
</evidence>
<feature type="compositionally biased region" description="Basic and acidic residues" evidence="1">
    <location>
        <begin position="112"/>
        <end position="124"/>
    </location>
</feature>
<protein>
    <submittedName>
        <fullName evidence="3">DUF4430 domain-containing protein</fullName>
    </submittedName>
</protein>
<dbReference type="Proteomes" id="UP001652461">
    <property type="component" value="Unassembled WGS sequence"/>
</dbReference>
<feature type="region of interest" description="Disordered" evidence="1">
    <location>
        <begin position="111"/>
        <end position="175"/>
    </location>
</feature>
<accession>A0ABT2RX51</accession>
<dbReference type="Gene3D" id="2.170.130.30">
    <property type="match status" value="1"/>
</dbReference>
<comment type="caution">
    <text evidence="3">The sequence shown here is derived from an EMBL/GenBank/DDBJ whole genome shotgun (WGS) entry which is preliminary data.</text>
</comment>
<proteinExistence type="predicted"/>
<dbReference type="EMBL" id="JAOQKC010000009">
    <property type="protein sequence ID" value="MCU6696902.1"/>
    <property type="molecule type" value="Genomic_DNA"/>
</dbReference>
<feature type="compositionally biased region" description="Polar residues" evidence="1">
    <location>
        <begin position="126"/>
        <end position="137"/>
    </location>
</feature>
<feature type="compositionally biased region" description="Low complexity" evidence="1">
    <location>
        <begin position="160"/>
        <end position="169"/>
    </location>
</feature>
<reference evidence="3 4" key="1">
    <citation type="journal article" date="2021" name="ISME Commun">
        <title>Automated analysis of genomic sequences facilitates high-throughput and comprehensive description of bacteria.</title>
        <authorList>
            <person name="Hitch T.C.A."/>
        </authorList>
    </citation>
    <scope>NUCLEOTIDE SEQUENCE [LARGE SCALE GENOMIC DNA]</scope>
    <source>
        <strain evidence="3 4">Sanger_04</strain>
    </source>
</reference>
<feature type="domain" description="Transcobalamin-like C-terminal" evidence="2">
    <location>
        <begin position="220"/>
        <end position="295"/>
    </location>
</feature>
<keyword evidence="4" id="KW-1185">Reference proteome</keyword>
<dbReference type="InterPro" id="IPR027954">
    <property type="entry name" value="Transcobalamin-like_C"/>
</dbReference>
<sequence>MKLNLHRNKRHFVRTMSLWLLVLALALPVTGCGSSSSGLGGSSQTLDIDYVGGDGEVTEEEVAAKKESPMDWLKQKLSGDKKKAGVNGREDISQYTDNTTVQDLYGVTSDSADVKSEKASHEESTSEAADNSGQSTVEIPKKDNTSGNVDIPLPDRNDNSGKNNSNSGKEQNTTKKNTVTFTIRCDTAVANGMAKDPKWAGIVPASGCILPVITMEFEEGETVFDLLCRIRDTYKLQMEYSGANGGQYIEGINNLYEFDGGRWSGWMYCVNSWYPNYGCGQYTVSAGDVIEWNYTCDLGCDLPNGDPYGYGKEWKENHD</sequence>
<evidence type="ECO:0000259" key="2">
    <source>
        <dbReference type="Pfam" id="PF14478"/>
    </source>
</evidence>
<evidence type="ECO:0000313" key="4">
    <source>
        <dbReference type="Proteomes" id="UP001652461"/>
    </source>
</evidence>
<dbReference type="RefSeq" id="WP_262670724.1">
    <property type="nucleotide sequence ID" value="NZ_JAOQKC010000009.1"/>
</dbReference>
<dbReference type="Pfam" id="PF14478">
    <property type="entry name" value="DUF4430"/>
    <property type="match status" value="1"/>
</dbReference>
<organism evidence="3 4">
    <name type="scientific">Laedolimicola ammoniilytica</name>
    <dbReference type="NCBI Taxonomy" id="2981771"/>
    <lineage>
        <taxon>Bacteria</taxon>
        <taxon>Bacillati</taxon>
        <taxon>Bacillota</taxon>
        <taxon>Clostridia</taxon>
        <taxon>Lachnospirales</taxon>
        <taxon>Lachnospiraceae</taxon>
        <taxon>Laedolimicola</taxon>
    </lineage>
</organism>
<feature type="region of interest" description="Disordered" evidence="1">
    <location>
        <begin position="75"/>
        <end position="97"/>
    </location>
</feature>
<gene>
    <name evidence="3" type="ORF">OCV63_08330</name>
</gene>